<dbReference type="PANTHER" id="PTHR31170:SF18">
    <property type="entry name" value="(WILD MALAYSIAN BANANA) HYPOTHETICAL PROTEIN"/>
    <property type="match status" value="1"/>
</dbReference>
<accession>J3M4Q4</accession>
<proteinExistence type="predicted"/>
<dbReference type="Gramene" id="OB05G15780.1">
    <property type="protein sequence ID" value="OB05G15780.1"/>
    <property type="gene ID" value="OB05G15780"/>
</dbReference>
<organism evidence="1">
    <name type="scientific">Oryza brachyantha</name>
    <name type="common">malo sina</name>
    <dbReference type="NCBI Taxonomy" id="4533"/>
    <lineage>
        <taxon>Eukaryota</taxon>
        <taxon>Viridiplantae</taxon>
        <taxon>Streptophyta</taxon>
        <taxon>Embryophyta</taxon>
        <taxon>Tracheophyta</taxon>
        <taxon>Spermatophyta</taxon>
        <taxon>Magnoliopsida</taxon>
        <taxon>Liliopsida</taxon>
        <taxon>Poales</taxon>
        <taxon>Poaceae</taxon>
        <taxon>BOP clade</taxon>
        <taxon>Oryzoideae</taxon>
        <taxon>Oryzeae</taxon>
        <taxon>Oryzinae</taxon>
        <taxon>Oryza</taxon>
    </lineage>
</organism>
<dbReference type="HOGENOM" id="CLU_020188_5_2_1"/>
<dbReference type="Pfam" id="PF03140">
    <property type="entry name" value="DUF247"/>
    <property type="match status" value="1"/>
</dbReference>
<protein>
    <submittedName>
        <fullName evidence="1">Uncharacterized protein</fullName>
    </submittedName>
</protein>
<sequence>MKDELRNFSSLNIVHANESEICLIPRIHEYIRVMDRDSYEPIVLSIGPYHNGYPPFSSMEREKWNCLDYILRLNRTKGLKDYVTIINGLERARIFYSGDIKMNKRMFLQTLLLDGCFVLVSLGGFNEFLMPEAHRCIDFSSHAETLEGDLNLAHQTASGTNEIELIKEGKQNAMKGDTLEHDIMNHGHSREEYSVPEIELHSEISENRTGQCQYQENTQRIGQCYNIFVSRDLFLLENQIPFFIIEGIYEALVSQHPNKMETANAFSKSIAQYVECIWEYYPKAIGESNRPKDFDHLLHLCHMYFRQVNQDGHHSQTDHYMHHFIQPGQDYLNLVYKQEAANLGLSQDGHFPYQWRRATQYHEAGIKFRRRLYCESNPHSLLDIKLKDGVLEIPFLFVDEMISSLFRNLIALEQTSPKVGNDVTTYVLFMAKLMSMPDDVALLSRNEIVVHHLRTDKEVSQLFTKLTKGVVFDMYGNYYLKSLCLALEAHYQNRMHRWVAWLRHNHFSNPWLALLCFFAPSHRLSLLYFLMLLLGKHSVHSDMDLISRCTWYNPNPFVAKA</sequence>
<reference evidence="1" key="2">
    <citation type="submission" date="2013-04" db="UniProtKB">
        <authorList>
            <consortium name="EnsemblPlants"/>
        </authorList>
    </citation>
    <scope>IDENTIFICATION</scope>
</reference>
<dbReference type="STRING" id="4533.J3M4Q4"/>
<dbReference type="EnsemblPlants" id="OB05G15780.1">
    <property type="protein sequence ID" value="OB05G15780.1"/>
    <property type="gene ID" value="OB05G15780"/>
</dbReference>
<dbReference type="AlphaFoldDB" id="J3M4Q4"/>
<keyword evidence="2" id="KW-1185">Reference proteome</keyword>
<evidence type="ECO:0000313" key="2">
    <source>
        <dbReference type="Proteomes" id="UP000006038"/>
    </source>
</evidence>
<dbReference type="eggNOG" id="ENOG502QPVJ">
    <property type="taxonomic scope" value="Eukaryota"/>
</dbReference>
<dbReference type="OMA" id="KMNKRMF"/>
<dbReference type="InterPro" id="IPR004158">
    <property type="entry name" value="DUF247_pln"/>
</dbReference>
<name>J3M4Q4_ORYBR</name>
<reference evidence="1" key="1">
    <citation type="journal article" date="2013" name="Nat. Commun.">
        <title>Whole-genome sequencing of Oryza brachyantha reveals mechanisms underlying Oryza genome evolution.</title>
        <authorList>
            <person name="Chen J."/>
            <person name="Huang Q."/>
            <person name="Gao D."/>
            <person name="Wang J."/>
            <person name="Lang Y."/>
            <person name="Liu T."/>
            <person name="Li B."/>
            <person name="Bai Z."/>
            <person name="Luis Goicoechea J."/>
            <person name="Liang C."/>
            <person name="Chen C."/>
            <person name="Zhang W."/>
            <person name="Sun S."/>
            <person name="Liao Y."/>
            <person name="Zhang X."/>
            <person name="Yang L."/>
            <person name="Song C."/>
            <person name="Wang M."/>
            <person name="Shi J."/>
            <person name="Liu G."/>
            <person name="Liu J."/>
            <person name="Zhou H."/>
            <person name="Zhou W."/>
            <person name="Yu Q."/>
            <person name="An N."/>
            <person name="Chen Y."/>
            <person name="Cai Q."/>
            <person name="Wang B."/>
            <person name="Liu B."/>
            <person name="Min J."/>
            <person name="Huang Y."/>
            <person name="Wu H."/>
            <person name="Li Z."/>
            <person name="Zhang Y."/>
            <person name="Yin Y."/>
            <person name="Song W."/>
            <person name="Jiang J."/>
            <person name="Jackson S.A."/>
            <person name="Wing R.A."/>
            <person name="Wang J."/>
            <person name="Chen M."/>
        </authorList>
    </citation>
    <scope>NUCLEOTIDE SEQUENCE [LARGE SCALE GENOMIC DNA]</scope>
    <source>
        <strain evidence="1">cv. IRGC 101232</strain>
    </source>
</reference>
<dbReference type="Proteomes" id="UP000006038">
    <property type="component" value="Chromosome 5"/>
</dbReference>
<evidence type="ECO:0000313" key="1">
    <source>
        <dbReference type="EnsemblPlants" id="OB05G15780.1"/>
    </source>
</evidence>
<dbReference type="PANTHER" id="PTHR31170">
    <property type="entry name" value="BNAC04G53230D PROTEIN"/>
    <property type="match status" value="1"/>
</dbReference>